<dbReference type="AlphaFoldDB" id="A0AAE9J4U2"/>
<organism evidence="2 3">
    <name type="scientific">Caenorhabditis briggsae</name>
    <dbReference type="NCBI Taxonomy" id="6238"/>
    <lineage>
        <taxon>Eukaryota</taxon>
        <taxon>Metazoa</taxon>
        <taxon>Ecdysozoa</taxon>
        <taxon>Nematoda</taxon>
        <taxon>Chromadorea</taxon>
        <taxon>Rhabditida</taxon>
        <taxon>Rhabditina</taxon>
        <taxon>Rhabditomorpha</taxon>
        <taxon>Rhabditoidea</taxon>
        <taxon>Rhabditidae</taxon>
        <taxon>Peloderinae</taxon>
        <taxon>Caenorhabditis</taxon>
    </lineage>
</organism>
<protein>
    <submittedName>
        <fullName evidence="2">Uncharacterized protein</fullName>
    </submittedName>
</protein>
<feature type="region of interest" description="Disordered" evidence="1">
    <location>
        <begin position="23"/>
        <end position="56"/>
    </location>
</feature>
<dbReference type="EMBL" id="CP092620">
    <property type="protein sequence ID" value="UMM14399.1"/>
    <property type="molecule type" value="Genomic_DNA"/>
</dbReference>
<reference evidence="2 3" key="1">
    <citation type="submission" date="2022-04" db="EMBL/GenBank/DDBJ databases">
        <title>Chromosome-level reference genomes for two strains of Caenorhabditis briggsae: an improved platform for comparative genomics.</title>
        <authorList>
            <person name="Stevens L."/>
            <person name="Andersen E."/>
        </authorList>
    </citation>
    <scope>NUCLEOTIDE SEQUENCE [LARGE SCALE GENOMIC DNA]</scope>
    <source>
        <strain evidence="2">VX34</strain>
        <tissue evidence="2">Whole-organism</tissue>
    </source>
</reference>
<sequence>MSNLTRYFSIPQQHGPNKLEFWIMSSTSTSDDKSSSTEKREKPSCPIDEYRSSSNKKPEFLESYAAFRRQRTPPPVNTDSEVDCTPYDHVQYRPFCQTIRLRKRAKAYNKPKKPRMSVVIENLSMFEWLHRVGADKSMSTEELMFVLTNGLFHQNEGNVAIVFNKDHRTGKSATSRMNAAFGKAEKKEDAVKEFMEAHNSPPVKFSIPEKIKKYGVGHVIRNDFYEEPKPPKEVTYEVVDID</sequence>
<name>A0AAE9J4U2_CAEBR</name>
<dbReference type="Proteomes" id="UP000829354">
    <property type="component" value="Chromosome I"/>
</dbReference>
<gene>
    <name evidence="2" type="ORF">L5515_002222</name>
</gene>
<accession>A0AAE9J4U2</accession>
<proteinExistence type="predicted"/>
<evidence type="ECO:0000313" key="2">
    <source>
        <dbReference type="EMBL" id="UMM14399.1"/>
    </source>
</evidence>
<evidence type="ECO:0000313" key="3">
    <source>
        <dbReference type="Proteomes" id="UP000829354"/>
    </source>
</evidence>
<keyword evidence="3" id="KW-1185">Reference proteome</keyword>
<feature type="compositionally biased region" description="Basic and acidic residues" evidence="1">
    <location>
        <begin position="30"/>
        <end position="56"/>
    </location>
</feature>
<evidence type="ECO:0000256" key="1">
    <source>
        <dbReference type="SAM" id="MobiDB-lite"/>
    </source>
</evidence>